<accession>A0A1Y1RNJ2</accession>
<dbReference type="InterPro" id="IPR042070">
    <property type="entry name" value="PucR_C-HTH_sf"/>
</dbReference>
<name>A0A1Y1RNJ2_9MICC</name>
<comment type="caution">
    <text evidence="3">The sequence shown here is derived from an EMBL/GenBank/DDBJ whole genome shotgun (WGS) entry which is preliminary data.</text>
</comment>
<dbReference type="InterPro" id="IPR025736">
    <property type="entry name" value="PucR_C-HTH_dom"/>
</dbReference>
<protein>
    <recommendedName>
        <fullName evidence="5">PucR family transcriptional regulator</fullName>
    </recommendedName>
</protein>
<evidence type="ECO:0000259" key="2">
    <source>
        <dbReference type="Pfam" id="PF13556"/>
    </source>
</evidence>
<reference evidence="3 4" key="1">
    <citation type="submission" date="2016-05" db="EMBL/GenBank/DDBJ databases">
        <title>Draft genome sequence of a porcine commensal Rothia nasimurium.</title>
        <authorList>
            <person name="Gaiser R.A."/>
            <person name="Van Baarlen P."/>
            <person name="Wells J.M."/>
        </authorList>
    </citation>
    <scope>NUCLEOTIDE SEQUENCE [LARGE SCALE GENOMIC DNA]</scope>
    <source>
        <strain evidence="3 4">PT-32</strain>
    </source>
</reference>
<dbReference type="Gene3D" id="1.10.10.2840">
    <property type="entry name" value="PucR C-terminal helix-turn-helix domain"/>
    <property type="match status" value="1"/>
</dbReference>
<dbReference type="AlphaFoldDB" id="A0A1Y1RNJ2"/>
<evidence type="ECO:0000259" key="1">
    <source>
        <dbReference type="Pfam" id="PF07905"/>
    </source>
</evidence>
<dbReference type="Pfam" id="PF07905">
    <property type="entry name" value="PucR"/>
    <property type="match status" value="1"/>
</dbReference>
<feature type="domain" description="PucR C-terminal helix-turn-helix" evidence="2">
    <location>
        <begin position="438"/>
        <end position="495"/>
    </location>
</feature>
<evidence type="ECO:0008006" key="5">
    <source>
        <dbReference type="Google" id="ProtNLM"/>
    </source>
</evidence>
<dbReference type="InterPro" id="IPR012914">
    <property type="entry name" value="PucR_dom"/>
</dbReference>
<evidence type="ECO:0000313" key="3">
    <source>
        <dbReference type="EMBL" id="ORC16134.1"/>
    </source>
</evidence>
<dbReference type="InterPro" id="IPR051448">
    <property type="entry name" value="CdaR-like_regulators"/>
</dbReference>
<gene>
    <name evidence="3" type="ORF">A7979_05615</name>
</gene>
<dbReference type="EMBL" id="LXWF01000041">
    <property type="protein sequence ID" value="ORC16134.1"/>
    <property type="molecule type" value="Genomic_DNA"/>
</dbReference>
<feature type="domain" description="Purine catabolism PurC-like" evidence="1">
    <location>
        <begin position="17"/>
        <end position="120"/>
    </location>
</feature>
<keyword evidence="4" id="KW-1185">Reference proteome</keyword>
<organism evidence="3 4">
    <name type="scientific">Rothia nasimurium</name>
    <dbReference type="NCBI Taxonomy" id="85336"/>
    <lineage>
        <taxon>Bacteria</taxon>
        <taxon>Bacillati</taxon>
        <taxon>Actinomycetota</taxon>
        <taxon>Actinomycetes</taxon>
        <taxon>Micrococcales</taxon>
        <taxon>Micrococcaceae</taxon>
        <taxon>Rothia</taxon>
    </lineage>
</organism>
<proteinExistence type="predicted"/>
<dbReference type="PANTHER" id="PTHR33744">
    <property type="entry name" value="CARBOHYDRATE DIACID REGULATOR"/>
    <property type="match status" value="1"/>
</dbReference>
<evidence type="ECO:0000313" key="4">
    <source>
        <dbReference type="Proteomes" id="UP000192359"/>
    </source>
</evidence>
<dbReference type="Pfam" id="PF13556">
    <property type="entry name" value="HTH_30"/>
    <property type="match status" value="1"/>
</dbReference>
<sequence>MVSLHDLHQELPAELVPVHRGAQVPVRALNGVHLSELLDPTPYLNGGELLLTTGMAFKHSSEPLSDYVQRLVARQVGALGFGIGPVFSEVPVELESECTRQGLELLVVPEQATFQQITRTYWRLAGEGGQAELKRTLGLQTALVREVVRPDGVVAVLRRLGQFIGGWAAYIPATAGPDVMWPETAEVYVKKFKQIGGRTQRVNVNAPVTYELNGQVVLKYPVASGEKNYGQLMVGSPRKLTAADAQVVATVCMLLLMKIRQRESYAAGIATLGSAVVRLLTHGHADAARLLAENVGIGELPARMHVVGVRGDIGEDSAEWLRLAPLLERASGVPVLDSALEETQLRMYEGGVLYLLVAEKAAATAHKRAATAEWSRASSLTAVMGEAVLLHEIPAAMDAVRRGLRRGEPGVFARAGNQDRTRAEEWVATLESYDRSDLLGTVASYVRNRGQWEPTSRELGVHRNSVRHRIDIAQSLLGIDLNDPDVFAPLWLALRDRVD</sequence>
<dbReference type="PANTHER" id="PTHR33744:SF1">
    <property type="entry name" value="DNA-BINDING TRANSCRIPTIONAL ACTIVATOR ADER"/>
    <property type="match status" value="1"/>
</dbReference>
<dbReference type="Proteomes" id="UP000192359">
    <property type="component" value="Unassembled WGS sequence"/>
</dbReference>